<keyword evidence="1" id="KW-0677">Repeat</keyword>
<evidence type="ECO:0000256" key="1">
    <source>
        <dbReference type="ARBA" id="ARBA00022737"/>
    </source>
</evidence>
<gene>
    <name evidence="5" type="ORF">GSLYS_00020188001</name>
</gene>
<evidence type="ECO:0000313" key="5">
    <source>
        <dbReference type="EMBL" id="CAL1546811.1"/>
    </source>
</evidence>
<feature type="domain" description="NACHT" evidence="4">
    <location>
        <begin position="373"/>
        <end position="489"/>
    </location>
</feature>
<dbReference type="PANTHER" id="PTHR19860">
    <property type="entry name" value="DDB1- AND CUL4-ASSOCIATED FACTOR 12-RELATED"/>
    <property type="match status" value="1"/>
</dbReference>
<dbReference type="Proteomes" id="UP001497497">
    <property type="component" value="Unassembled WGS sequence"/>
</dbReference>
<dbReference type="InterPro" id="IPR007111">
    <property type="entry name" value="NACHT_NTPase"/>
</dbReference>
<protein>
    <recommendedName>
        <fullName evidence="4">NACHT domain-containing protein</fullName>
    </recommendedName>
</protein>
<dbReference type="PROSITE" id="PS50837">
    <property type="entry name" value="NACHT"/>
    <property type="match status" value="1"/>
</dbReference>
<feature type="region of interest" description="Disordered" evidence="3">
    <location>
        <begin position="1"/>
        <end position="31"/>
    </location>
</feature>
<sequence length="872" mass="100364">MFRRIYQQSSSNGSAASKDQAIDDDEDENDKVDETLKDEVNRVWLDVEKQCIERSTTSNRISDDSTEFKNDWNVVRVFVSSTFTDFFNEREILVKKVFPELREWCMERGLKLVECDLRWGIPRDTSTSETILVCLDEIENCRNTNKDKPFFINLAGERYGWIPSLSETPKEAKEKYGWVDGTSITFMEIMHGAYRDRNPNAAFFLRDKSVLVDVPETFIGRFIDSEPIAKQHLKVMKRKLKEKFPDQIFPYSCKFKEISMATGREQVEFTAMDTFAELVLTFLRNAIERTYPSLALTETKPDLKRQEKDMQWLFAVDKAKDFIGRHSELGILKDFVEHGGSKNLMQTETPENRDPKNNVRQVSAWDLDETVNKICILEGPSGWGKTALLCKLIVDLSKSDTRIFYHIINSTPSSNQVEVLLRRLLEFLTPEPTEEVSYQLENADIEGLQKQLNEALVNCRQKEMNKLILVIDGLNELESDESYQHLSWLPPSFPRNIYCIVSTSPHPPTVARLYEHPAFKMTLNSMTQEDLSFVVTKYLGIFNKRLEPSQLTTLLSNTGVDNPLWILLMAEELRIFGDFRLMDSKIGKFPNTMSGVLAQIIDRLIHEDENGVIKKVLCLIACSRHGLPSDQILKICGNVETKEELPPLYWARARRALKSYLRFSGRSEEMMTYSHQAVLEAVRAQLLPNKAEVAPWHLMLADYYQYWCNDPRAKCYHLPYHLEAAELKKRLVEFMQRDPDSYFYINQIQRSNIMRNLRCHFTTDARIPATAPLMLCHSCAMFTRGWNPGCNWPNKSCCAVCGAFCHQGFSQKSARACMKHANSWGLGKVKCVMCSFVVDVNTKNGPLVPAPVQLCHMCSFGIFETRCAHFDV</sequence>
<comment type="caution">
    <text evidence="5">The sequence shown here is derived from an EMBL/GenBank/DDBJ whole genome shotgun (WGS) entry which is preliminary data.</text>
</comment>
<dbReference type="Gene3D" id="3.40.50.300">
    <property type="entry name" value="P-loop containing nucleotide triphosphate hydrolases"/>
    <property type="match status" value="1"/>
</dbReference>
<dbReference type="SUPFAM" id="SSF52540">
    <property type="entry name" value="P-loop containing nucleoside triphosphate hydrolases"/>
    <property type="match status" value="1"/>
</dbReference>
<evidence type="ECO:0000256" key="3">
    <source>
        <dbReference type="SAM" id="MobiDB-lite"/>
    </source>
</evidence>
<name>A0AAV2IIG7_LYMST</name>
<reference evidence="5 6" key="1">
    <citation type="submission" date="2024-04" db="EMBL/GenBank/DDBJ databases">
        <authorList>
            <consortium name="Genoscope - CEA"/>
            <person name="William W."/>
        </authorList>
    </citation>
    <scope>NUCLEOTIDE SEQUENCE [LARGE SCALE GENOMIC DNA]</scope>
</reference>
<dbReference type="AlphaFoldDB" id="A0AAV2IIG7"/>
<feature type="compositionally biased region" description="Acidic residues" evidence="3">
    <location>
        <begin position="22"/>
        <end position="31"/>
    </location>
</feature>
<evidence type="ECO:0000256" key="2">
    <source>
        <dbReference type="SAM" id="Coils"/>
    </source>
</evidence>
<feature type="coiled-coil region" evidence="2">
    <location>
        <begin position="438"/>
        <end position="465"/>
    </location>
</feature>
<proteinExistence type="predicted"/>
<dbReference type="EMBL" id="CAXITT010000858">
    <property type="protein sequence ID" value="CAL1546811.1"/>
    <property type="molecule type" value="Genomic_DNA"/>
</dbReference>
<dbReference type="Pfam" id="PF13271">
    <property type="entry name" value="DUF4062"/>
    <property type="match status" value="1"/>
</dbReference>
<keyword evidence="2" id="KW-0175">Coiled coil</keyword>
<keyword evidence="6" id="KW-1185">Reference proteome</keyword>
<accession>A0AAV2IIG7</accession>
<dbReference type="PANTHER" id="PTHR19860:SF42">
    <property type="entry name" value="RING-TYPE DOMAIN-CONTAINING PROTEIN"/>
    <property type="match status" value="1"/>
</dbReference>
<dbReference type="InterPro" id="IPR027417">
    <property type="entry name" value="P-loop_NTPase"/>
</dbReference>
<dbReference type="InterPro" id="IPR025139">
    <property type="entry name" value="DUF4062"/>
</dbReference>
<evidence type="ECO:0000259" key="4">
    <source>
        <dbReference type="PROSITE" id="PS50837"/>
    </source>
</evidence>
<evidence type="ECO:0000313" key="6">
    <source>
        <dbReference type="Proteomes" id="UP001497497"/>
    </source>
</evidence>
<dbReference type="GO" id="GO:0080008">
    <property type="term" value="C:Cul4-RING E3 ubiquitin ligase complex"/>
    <property type="evidence" value="ECO:0007669"/>
    <property type="project" value="TreeGrafter"/>
</dbReference>
<dbReference type="InterPro" id="IPR051191">
    <property type="entry name" value="DCAF12"/>
</dbReference>
<organism evidence="5 6">
    <name type="scientific">Lymnaea stagnalis</name>
    <name type="common">Great pond snail</name>
    <name type="synonym">Helix stagnalis</name>
    <dbReference type="NCBI Taxonomy" id="6523"/>
    <lineage>
        <taxon>Eukaryota</taxon>
        <taxon>Metazoa</taxon>
        <taxon>Spiralia</taxon>
        <taxon>Lophotrochozoa</taxon>
        <taxon>Mollusca</taxon>
        <taxon>Gastropoda</taxon>
        <taxon>Heterobranchia</taxon>
        <taxon>Euthyneura</taxon>
        <taxon>Panpulmonata</taxon>
        <taxon>Hygrophila</taxon>
        <taxon>Lymnaeoidea</taxon>
        <taxon>Lymnaeidae</taxon>
        <taxon>Lymnaea</taxon>
    </lineage>
</organism>
<dbReference type="Pfam" id="PF05729">
    <property type="entry name" value="NACHT"/>
    <property type="match status" value="1"/>
</dbReference>
<feature type="compositionally biased region" description="Polar residues" evidence="3">
    <location>
        <begin position="1"/>
        <end position="17"/>
    </location>
</feature>